<sequence length="753" mass="85811">MNQTPAPFSRPPFPSNPNPDSKPDSLDPQFRNPNPQSLTRQPPDLSATLSTLNGLIQHSQQTLQSLFALLPLQNPNQGNFNGVVPCPFNPQHLMQPESLFAHFLNCSSSSCPLQADLLPPLNYPQTLKSPKYTQAENGFLQTLHGSDSELCFSLDEFYADFGSNLFYHDCPSVVSLSDLDCVNRTFSLPAVLSVQCATVVSQGDRETNSFDRERRKILPSELWATRAEVEAWNEYPIVYSYRVLYAILGLDLTKARGLARWVIASSPRYGVVIDAAMRDHIFLLCRLCLKAILMEALTLVDNRDRETISESMNFSCPIVVQVLMWLRSQLSVLYGEINGKLFAINIFKQCILEAASGLVIFSLEQKVTESPALEGVGQSSDVSSNYIRGLEVENPFEKNTDGEQNSIVEESVTSGVISVSQVVAAVAALHERSLLEEKIKGLRFYRPLNNYQRMAEHDYVSQRADEERKKRPQYRPIIEHDGLPQLKLSNEETGKTKTREELLAEERDYKRRRMSYRGKKAKRSHLEVMRDIIEDYMDEIKQAGGIGCFEKGTGGEDVLPSKPPYASDMTAHVGMPKVSNYDSSTARDSPNYQKQLHSDYTSQATTSKGPLDKDYEQSRRDFHCYHESAEDQTGVSRDKRDTEYYYSRSPRHVRSSERPCKPREHEMEVTGSKRHETKHSSSRMSKYHDNRSSTSASDAYCRSKSRDRRHRDKYENRSSEPLLRNTFSDRYDPSESHEIYEDYDSTKYYQQNV</sequence>
<gene>
    <name evidence="6" type="ORF">PanWU01x14_032590</name>
</gene>
<evidence type="ECO:0000313" key="7">
    <source>
        <dbReference type="Proteomes" id="UP000237105"/>
    </source>
</evidence>
<dbReference type="STRING" id="3476.A0A2P5DTF1"/>
<dbReference type="EMBL" id="JXTB01000017">
    <property type="protein sequence ID" value="PON76573.1"/>
    <property type="molecule type" value="Genomic_DNA"/>
</dbReference>
<proteinExistence type="predicted"/>
<dbReference type="InterPro" id="IPR051591">
    <property type="entry name" value="UPF0224_FAM112_RNA_Proc"/>
</dbReference>
<reference evidence="7" key="1">
    <citation type="submission" date="2016-06" db="EMBL/GenBank/DDBJ databases">
        <title>Parallel loss of symbiosis genes in relatives of nitrogen-fixing non-legume Parasponia.</title>
        <authorList>
            <person name="Van Velzen R."/>
            <person name="Holmer R."/>
            <person name="Bu F."/>
            <person name="Rutten L."/>
            <person name="Van Zeijl A."/>
            <person name="Liu W."/>
            <person name="Santuari L."/>
            <person name="Cao Q."/>
            <person name="Sharma T."/>
            <person name="Shen D."/>
            <person name="Roswanjaya Y."/>
            <person name="Wardhani T."/>
            <person name="Kalhor M.S."/>
            <person name="Jansen J."/>
            <person name="Van den Hoogen J."/>
            <person name="Gungor B."/>
            <person name="Hartog M."/>
            <person name="Hontelez J."/>
            <person name="Verver J."/>
            <person name="Yang W.-C."/>
            <person name="Schijlen E."/>
            <person name="Repin R."/>
            <person name="Schilthuizen M."/>
            <person name="Schranz E."/>
            <person name="Heidstra R."/>
            <person name="Miyata K."/>
            <person name="Fedorova E."/>
            <person name="Kohlen W."/>
            <person name="Bisseling T."/>
            <person name="Smit S."/>
            <person name="Geurts R."/>
        </authorList>
    </citation>
    <scope>NUCLEOTIDE SEQUENCE [LARGE SCALE GENOMIC DNA]</scope>
    <source>
        <strain evidence="7">cv. WU1-14</strain>
    </source>
</reference>
<accession>A0A2P5DTF1</accession>
<keyword evidence="7" id="KW-1185">Reference proteome</keyword>
<dbReference type="AlphaFoldDB" id="A0A2P5DTF1"/>
<dbReference type="InterPro" id="IPR022776">
    <property type="entry name" value="TRM13/UPF0224_CHHC_Znf_dom"/>
</dbReference>
<dbReference type="GO" id="GO:1990904">
    <property type="term" value="C:ribonucleoprotein complex"/>
    <property type="evidence" value="ECO:0007669"/>
    <property type="project" value="UniProtKB-KW"/>
</dbReference>
<evidence type="ECO:0000313" key="6">
    <source>
        <dbReference type="EMBL" id="PON76573.1"/>
    </source>
</evidence>
<feature type="compositionally biased region" description="Polar residues" evidence="4">
    <location>
        <begin position="31"/>
        <end position="40"/>
    </location>
</feature>
<keyword evidence="1" id="KW-0479">Metal-binding</keyword>
<dbReference type="PANTHER" id="PTHR21402">
    <property type="entry name" value="GAMETOCYTE SPECIFIC FACTOR 1-RELATED"/>
    <property type="match status" value="1"/>
</dbReference>
<evidence type="ECO:0000256" key="1">
    <source>
        <dbReference type="ARBA" id="ARBA00022723"/>
    </source>
</evidence>
<feature type="compositionally biased region" description="Polar residues" evidence="4">
    <location>
        <begin position="580"/>
        <end position="608"/>
    </location>
</feature>
<keyword evidence="3" id="KW-0862">Zinc</keyword>
<feature type="compositionally biased region" description="Pro residues" evidence="4">
    <location>
        <begin position="8"/>
        <end position="17"/>
    </location>
</feature>
<evidence type="ECO:0000256" key="4">
    <source>
        <dbReference type="SAM" id="MobiDB-lite"/>
    </source>
</evidence>
<feature type="region of interest" description="Disordered" evidence="4">
    <location>
        <begin position="576"/>
        <end position="753"/>
    </location>
</feature>
<dbReference type="OrthoDB" id="69229at2759"/>
<protein>
    <submittedName>
        <fullName evidence="6">U11/U12 small nuclear ribonucleoprotein 48 kDa protein</fullName>
    </submittedName>
</protein>
<comment type="caution">
    <text evidence="6">The sequence shown here is derived from an EMBL/GenBank/DDBJ whole genome shotgun (WGS) entry which is preliminary data.</text>
</comment>
<organism evidence="6 7">
    <name type="scientific">Parasponia andersonii</name>
    <name type="common">Sponia andersonii</name>
    <dbReference type="NCBI Taxonomy" id="3476"/>
    <lineage>
        <taxon>Eukaryota</taxon>
        <taxon>Viridiplantae</taxon>
        <taxon>Streptophyta</taxon>
        <taxon>Embryophyta</taxon>
        <taxon>Tracheophyta</taxon>
        <taxon>Spermatophyta</taxon>
        <taxon>Magnoliopsida</taxon>
        <taxon>eudicotyledons</taxon>
        <taxon>Gunneridae</taxon>
        <taxon>Pentapetalae</taxon>
        <taxon>rosids</taxon>
        <taxon>fabids</taxon>
        <taxon>Rosales</taxon>
        <taxon>Cannabaceae</taxon>
        <taxon>Parasponia</taxon>
    </lineage>
</organism>
<evidence type="ECO:0000256" key="2">
    <source>
        <dbReference type="ARBA" id="ARBA00022771"/>
    </source>
</evidence>
<dbReference type="PROSITE" id="PS51800">
    <property type="entry name" value="ZF_CHHC_U11_48K"/>
    <property type="match status" value="1"/>
</dbReference>
<feature type="domain" description="CHHC U11-48K-type" evidence="5">
    <location>
        <begin position="83"/>
        <end position="110"/>
    </location>
</feature>
<evidence type="ECO:0000256" key="3">
    <source>
        <dbReference type="ARBA" id="ARBA00022833"/>
    </source>
</evidence>
<dbReference type="PANTHER" id="PTHR21402:SF10">
    <property type="entry name" value="U11_U12 SMALL NUCLEAR RIBONUCLEOPROTEIN 48 KDA PROTEIN"/>
    <property type="match status" value="1"/>
</dbReference>
<name>A0A2P5DTF1_PARAD</name>
<dbReference type="Pfam" id="PF05253">
    <property type="entry name" value="zf-U11-48K"/>
    <property type="match status" value="1"/>
</dbReference>
<feature type="compositionally biased region" description="Basic and acidic residues" evidence="4">
    <location>
        <begin position="654"/>
        <end position="674"/>
    </location>
</feature>
<keyword evidence="6" id="KW-0687">Ribonucleoprotein</keyword>
<dbReference type="GO" id="GO:0008270">
    <property type="term" value="F:zinc ion binding"/>
    <property type="evidence" value="ECO:0007669"/>
    <property type="project" value="UniProtKB-KW"/>
</dbReference>
<feature type="compositionally biased region" description="Basic and acidic residues" evidence="4">
    <location>
        <begin position="727"/>
        <end position="740"/>
    </location>
</feature>
<keyword evidence="2" id="KW-0863">Zinc-finger</keyword>
<evidence type="ECO:0000259" key="5">
    <source>
        <dbReference type="PROSITE" id="PS51800"/>
    </source>
</evidence>
<feature type="compositionally biased region" description="Basic and acidic residues" evidence="4">
    <location>
        <begin position="610"/>
        <end position="629"/>
    </location>
</feature>
<dbReference type="Proteomes" id="UP000237105">
    <property type="component" value="Unassembled WGS sequence"/>
</dbReference>
<feature type="region of interest" description="Disordered" evidence="4">
    <location>
        <begin position="1"/>
        <end position="44"/>
    </location>
</feature>